<dbReference type="InterPro" id="IPR025361">
    <property type="entry name" value="DUF4265"/>
</dbReference>
<accession>A0AA97LZR1</accession>
<proteinExistence type="predicted"/>
<dbReference type="EMBL" id="CP063196">
    <property type="protein sequence ID" value="UOE21312.1"/>
    <property type="molecule type" value="Genomic_DNA"/>
</dbReference>
<name>A0AA97LZR1_9ACTN</name>
<dbReference type="KEGG" id="thao:NI17_009370"/>
<organism evidence="1 2">
    <name type="scientific">Thermobifida halotolerans</name>
    <dbReference type="NCBI Taxonomy" id="483545"/>
    <lineage>
        <taxon>Bacteria</taxon>
        <taxon>Bacillati</taxon>
        <taxon>Actinomycetota</taxon>
        <taxon>Actinomycetes</taxon>
        <taxon>Streptosporangiales</taxon>
        <taxon>Nocardiopsidaceae</taxon>
        <taxon>Thermobifida</taxon>
    </lineage>
</organism>
<dbReference type="AlphaFoldDB" id="A0AA97LZR1"/>
<gene>
    <name evidence="1" type="ORF">NI17_009370</name>
</gene>
<protein>
    <submittedName>
        <fullName evidence="1">DUF4265 domain-containing protein</fullName>
    </submittedName>
</protein>
<dbReference type="Pfam" id="PF14085">
    <property type="entry name" value="DUF4265"/>
    <property type="match status" value="1"/>
</dbReference>
<keyword evidence="2" id="KW-1185">Reference proteome</keyword>
<evidence type="ECO:0000313" key="1">
    <source>
        <dbReference type="EMBL" id="UOE21312.1"/>
    </source>
</evidence>
<evidence type="ECO:0000313" key="2">
    <source>
        <dbReference type="Proteomes" id="UP000265719"/>
    </source>
</evidence>
<sequence>MSSKRSVQRSGWSTVHVILRDEGVEGSLEAVLSQFGCSCEKIDVFESYLAFGAPPKAGCGELRKVLLYFEESGGIEFKESFISDGYLGQIPG</sequence>
<reference evidence="1" key="1">
    <citation type="submission" date="2020-10" db="EMBL/GenBank/DDBJ databases">
        <title>De novo genome project of the cellulose decomposer Thermobifida halotolerans type strain.</title>
        <authorList>
            <person name="Nagy I."/>
            <person name="Horvath B."/>
            <person name="Kukolya J."/>
            <person name="Nagy I."/>
            <person name="Orsini M."/>
        </authorList>
    </citation>
    <scope>NUCLEOTIDE SEQUENCE</scope>
    <source>
        <strain evidence="1">DSM 44931</strain>
    </source>
</reference>
<dbReference type="Proteomes" id="UP000265719">
    <property type="component" value="Chromosome"/>
</dbReference>